<dbReference type="Pfam" id="PF00990">
    <property type="entry name" value="GGDEF"/>
    <property type="match status" value="1"/>
</dbReference>
<dbReference type="InterPro" id="IPR021800">
    <property type="entry name" value="DUF3369"/>
</dbReference>
<protein>
    <submittedName>
        <fullName evidence="5">FOG: EAL domain</fullName>
    </submittedName>
</protein>
<evidence type="ECO:0000256" key="1">
    <source>
        <dbReference type="PROSITE-ProRule" id="PRU00169"/>
    </source>
</evidence>
<feature type="domain" description="EAL" evidence="3">
    <location>
        <begin position="489"/>
        <end position="743"/>
    </location>
</feature>
<evidence type="ECO:0000313" key="5">
    <source>
        <dbReference type="EMBL" id="ABC28476.1"/>
    </source>
</evidence>
<dbReference type="PANTHER" id="PTHR33121">
    <property type="entry name" value="CYCLIC DI-GMP PHOSPHODIESTERASE PDEF"/>
    <property type="match status" value="1"/>
</dbReference>
<dbReference type="PROSITE" id="PS50883">
    <property type="entry name" value="EAL"/>
    <property type="match status" value="1"/>
</dbReference>
<dbReference type="STRING" id="349521.HCH_01619"/>
<dbReference type="SMART" id="SM00052">
    <property type="entry name" value="EAL"/>
    <property type="match status" value="1"/>
</dbReference>
<dbReference type="Pfam" id="PF00563">
    <property type="entry name" value="EAL"/>
    <property type="match status" value="1"/>
</dbReference>
<dbReference type="InterPro" id="IPR043128">
    <property type="entry name" value="Rev_trsase/Diguanyl_cyclase"/>
</dbReference>
<dbReference type="eggNOG" id="COG0784">
    <property type="taxonomic scope" value="Bacteria"/>
</dbReference>
<dbReference type="InterPro" id="IPR011006">
    <property type="entry name" value="CheY-like_superfamily"/>
</dbReference>
<dbReference type="InterPro" id="IPR050706">
    <property type="entry name" value="Cyclic-di-GMP_PDE-like"/>
</dbReference>
<dbReference type="SUPFAM" id="SSF52172">
    <property type="entry name" value="CheY-like"/>
    <property type="match status" value="1"/>
</dbReference>
<keyword evidence="1" id="KW-0597">Phosphoprotein</keyword>
<dbReference type="NCBIfam" id="TIGR00254">
    <property type="entry name" value="GGDEF"/>
    <property type="match status" value="1"/>
</dbReference>
<dbReference type="InterPro" id="IPR001633">
    <property type="entry name" value="EAL_dom"/>
</dbReference>
<dbReference type="Gene3D" id="3.40.50.2300">
    <property type="match status" value="1"/>
</dbReference>
<evidence type="ECO:0000313" key="6">
    <source>
        <dbReference type="Proteomes" id="UP000000238"/>
    </source>
</evidence>
<evidence type="ECO:0000259" key="2">
    <source>
        <dbReference type="PROSITE" id="PS50110"/>
    </source>
</evidence>
<name>Q2SLJ8_HAHCH</name>
<dbReference type="KEGG" id="hch:HCH_01619"/>
<dbReference type="CDD" id="cd01949">
    <property type="entry name" value="GGDEF"/>
    <property type="match status" value="1"/>
</dbReference>
<dbReference type="PROSITE" id="PS50887">
    <property type="entry name" value="GGDEF"/>
    <property type="match status" value="1"/>
</dbReference>
<dbReference type="PANTHER" id="PTHR33121:SF70">
    <property type="entry name" value="SIGNALING PROTEIN YKOW"/>
    <property type="match status" value="1"/>
</dbReference>
<accession>Q2SLJ8</accession>
<dbReference type="Gene3D" id="3.20.20.450">
    <property type="entry name" value="EAL domain"/>
    <property type="match status" value="1"/>
</dbReference>
<evidence type="ECO:0000259" key="3">
    <source>
        <dbReference type="PROSITE" id="PS50883"/>
    </source>
</evidence>
<feature type="domain" description="Response regulatory" evidence="2">
    <location>
        <begin position="30"/>
        <end position="154"/>
    </location>
</feature>
<dbReference type="EMBL" id="CP000155">
    <property type="protein sequence ID" value="ABC28476.1"/>
    <property type="molecule type" value="Genomic_DNA"/>
</dbReference>
<feature type="modified residue" description="4-aspartylphosphate" evidence="1">
    <location>
        <position position="85"/>
    </location>
</feature>
<organism evidence="5 6">
    <name type="scientific">Hahella chejuensis (strain KCTC 2396)</name>
    <dbReference type="NCBI Taxonomy" id="349521"/>
    <lineage>
        <taxon>Bacteria</taxon>
        <taxon>Pseudomonadati</taxon>
        <taxon>Pseudomonadota</taxon>
        <taxon>Gammaproteobacteria</taxon>
        <taxon>Oceanospirillales</taxon>
        <taxon>Hahellaceae</taxon>
        <taxon>Hahella</taxon>
    </lineage>
</organism>
<dbReference type="eggNOG" id="COG5001">
    <property type="taxonomic scope" value="Bacteria"/>
</dbReference>
<reference evidence="5 6" key="1">
    <citation type="journal article" date="2005" name="Nucleic Acids Res.">
        <title>Genomic blueprint of Hahella chejuensis, a marine microbe producing an algicidal agent.</title>
        <authorList>
            <person name="Jeong H."/>
            <person name="Yim J.H."/>
            <person name="Lee C."/>
            <person name="Choi S.-H."/>
            <person name="Park Y.K."/>
            <person name="Yoon S.H."/>
            <person name="Hur C.-G."/>
            <person name="Kang H.-Y."/>
            <person name="Kim D."/>
            <person name="Lee H.H."/>
            <person name="Park K.H."/>
            <person name="Park S.-H."/>
            <person name="Park H.-S."/>
            <person name="Lee H.K."/>
            <person name="Oh T.K."/>
            <person name="Kim J.F."/>
        </authorList>
    </citation>
    <scope>NUCLEOTIDE SEQUENCE [LARGE SCALE GENOMIC DNA]</scope>
    <source>
        <strain evidence="5 6">KCTC 2396</strain>
    </source>
</reference>
<dbReference type="SUPFAM" id="SSF55073">
    <property type="entry name" value="Nucleotide cyclase"/>
    <property type="match status" value="1"/>
</dbReference>
<proteinExistence type="predicted"/>
<gene>
    <name evidence="5" type="ordered locus">HCH_01619</name>
</gene>
<sequence>MEITPMDDDVISFAQDEPEPSEHVAQEAWKVLTVDDDFNYQRSTEFALAGLKILDRPLQLLRAYSYAEASKLLSEHADIAIALVDVVMETDDAGLRLVRAIREVLGNAEIRLVLLTGQPGMAPMLDVMKEYDINDYWTKSELTDTRLQTVLTGCARSYVQIREIARAKRGLQLIAESSDSVYSAKNLQEFSARMLAELAKLLGLPPDGLVCAKAYTTSRPENRECYIIGAAGIYSNCVGKTLIEFEAPNVREHLHQCLQGRKSIHEKDYTCLFFLDPIGAADYAAYIETGHPLDATEQELIRVFSLNIANGLQNVSLFNRLERLAYEDDTLRIPNRNALLRRLSQILSRPDRNQYQLMLVDIDGFASINSVLGARYGDSVLQLVSSRLKDAFSGTIQVSRVKDDLFAVLGSVEDVSADKLDGLFNGLSASEKSLKLLNISSVTYPLSHPDSSPPEVITRAGIALKQAKKRGIRQHTTYDPETEAAAASRFHLLQALQDALTKQSIFAVLQPQVDLETKQVTGVEVLARWRLEDGTHIRPDQFISLAETSGLILPLGQQIFTQSCAACRRLQEAGYRDIRIGVNYSVIQFEQDDMVDTLIRSAEAVGIRPQQIEVEITESTVMHNFALVQEKLERLREIGVTVAIDDFGTGFSSLAYLSRLAVDRLKIDKSFVDKVTTDKGAAAIAKTVIQLGESFNLDIIAEGVETKEQAQWLLDNGCSSVQGYLYARPMTVDVLLPWLAQRR</sequence>
<dbReference type="InterPro" id="IPR001789">
    <property type="entry name" value="Sig_transdc_resp-reg_receiver"/>
</dbReference>
<dbReference type="SMART" id="SM00267">
    <property type="entry name" value="GGDEF"/>
    <property type="match status" value="1"/>
</dbReference>
<dbReference type="RefSeq" id="WP_011395548.1">
    <property type="nucleotide sequence ID" value="NC_007645.1"/>
</dbReference>
<keyword evidence="6" id="KW-1185">Reference proteome</keyword>
<dbReference type="InterPro" id="IPR000160">
    <property type="entry name" value="GGDEF_dom"/>
</dbReference>
<dbReference type="AlphaFoldDB" id="Q2SLJ8"/>
<dbReference type="CDD" id="cd01948">
    <property type="entry name" value="EAL"/>
    <property type="match status" value="1"/>
</dbReference>
<feature type="domain" description="GGDEF" evidence="4">
    <location>
        <begin position="353"/>
        <end position="480"/>
    </location>
</feature>
<dbReference type="Proteomes" id="UP000000238">
    <property type="component" value="Chromosome"/>
</dbReference>
<dbReference type="SUPFAM" id="SSF141868">
    <property type="entry name" value="EAL domain-like"/>
    <property type="match status" value="1"/>
</dbReference>
<dbReference type="GO" id="GO:0000160">
    <property type="term" value="P:phosphorelay signal transduction system"/>
    <property type="evidence" value="ECO:0007669"/>
    <property type="project" value="InterPro"/>
</dbReference>
<dbReference type="Gene3D" id="3.30.70.270">
    <property type="match status" value="1"/>
</dbReference>
<dbReference type="PROSITE" id="PS50110">
    <property type="entry name" value="RESPONSE_REGULATORY"/>
    <property type="match status" value="1"/>
</dbReference>
<evidence type="ECO:0000259" key="4">
    <source>
        <dbReference type="PROSITE" id="PS50887"/>
    </source>
</evidence>
<dbReference type="GO" id="GO:0071111">
    <property type="term" value="F:cyclic-guanylate-specific phosphodiesterase activity"/>
    <property type="evidence" value="ECO:0007669"/>
    <property type="project" value="InterPro"/>
</dbReference>
<dbReference type="InterPro" id="IPR029787">
    <property type="entry name" value="Nucleotide_cyclase"/>
</dbReference>
<dbReference type="HOGENOM" id="CLU_000445_70_50_6"/>
<dbReference type="Pfam" id="PF11849">
    <property type="entry name" value="DUF3369"/>
    <property type="match status" value="1"/>
</dbReference>
<dbReference type="InterPro" id="IPR035919">
    <property type="entry name" value="EAL_sf"/>
</dbReference>